<gene>
    <name evidence="2" type="ORF">A5802_002059</name>
</gene>
<name>A0A242L2H8_ENTMU</name>
<protein>
    <recommendedName>
        <fullName evidence="4">Lipoprotein</fullName>
    </recommendedName>
</protein>
<sequence length="180" mass="20566">MKKRIVSILLFVLLIAGCSNESSTGQSQTRDSMEETIESTSLQEITDSDELTFEEYKKAFPGPGKLDEAYQKLKIKSDISHDQLQDLLTRYSWKLEGGGILIFNESGEVQRINLSGLIEYAGIYSVNQDNFYLEPDPASVNYANVIKDHKYRIEADKLFLFSEEVKEHQVIMYPMKKLVP</sequence>
<feature type="chain" id="PRO_5039223152" description="Lipoprotein" evidence="1">
    <location>
        <begin position="22"/>
        <end position="180"/>
    </location>
</feature>
<dbReference type="PROSITE" id="PS51257">
    <property type="entry name" value="PROKAR_LIPOPROTEIN"/>
    <property type="match status" value="1"/>
</dbReference>
<dbReference type="EMBL" id="NGMS01000001">
    <property type="protein sequence ID" value="OTP28319.1"/>
    <property type="molecule type" value="Genomic_DNA"/>
</dbReference>
<dbReference type="RefSeq" id="WP_086335110.1">
    <property type="nucleotide sequence ID" value="NZ_NGMS01000001.1"/>
</dbReference>
<evidence type="ECO:0008006" key="4">
    <source>
        <dbReference type="Google" id="ProtNLM"/>
    </source>
</evidence>
<keyword evidence="1" id="KW-0732">Signal</keyword>
<evidence type="ECO:0000313" key="2">
    <source>
        <dbReference type="EMBL" id="OTP28319.1"/>
    </source>
</evidence>
<dbReference type="AlphaFoldDB" id="A0A242L2H8"/>
<dbReference type="Proteomes" id="UP000195024">
    <property type="component" value="Unassembled WGS sequence"/>
</dbReference>
<feature type="signal peptide" evidence="1">
    <location>
        <begin position="1"/>
        <end position="21"/>
    </location>
</feature>
<accession>A0A242L2H8</accession>
<evidence type="ECO:0000256" key="1">
    <source>
        <dbReference type="SAM" id="SignalP"/>
    </source>
</evidence>
<comment type="caution">
    <text evidence="2">The sequence shown here is derived from an EMBL/GenBank/DDBJ whole genome shotgun (WGS) entry which is preliminary data.</text>
</comment>
<organism evidence="2 3">
    <name type="scientific">Enterococcus mundtii</name>
    <dbReference type="NCBI Taxonomy" id="53346"/>
    <lineage>
        <taxon>Bacteria</taxon>
        <taxon>Bacillati</taxon>
        <taxon>Bacillota</taxon>
        <taxon>Bacilli</taxon>
        <taxon>Lactobacillales</taxon>
        <taxon>Enterococcaceae</taxon>
        <taxon>Enterococcus</taxon>
    </lineage>
</organism>
<evidence type="ECO:0000313" key="3">
    <source>
        <dbReference type="Proteomes" id="UP000195024"/>
    </source>
</evidence>
<reference evidence="2 3" key="1">
    <citation type="submission" date="2017-05" db="EMBL/GenBank/DDBJ databases">
        <title>The Genome Sequence of Enterococcus mundtii 6B1_DIV0119.</title>
        <authorList>
            <consortium name="The Broad Institute Genomics Platform"/>
            <consortium name="The Broad Institute Genomic Center for Infectious Diseases"/>
            <person name="Earl A."/>
            <person name="Manson A."/>
            <person name="Schwartman J."/>
            <person name="Gilmore M."/>
            <person name="Abouelleil A."/>
            <person name="Cao P."/>
            <person name="Chapman S."/>
            <person name="Cusick C."/>
            <person name="Shea T."/>
            <person name="Young S."/>
            <person name="Neafsey D."/>
            <person name="Nusbaum C."/>
            <person name="Birren B."/>
        </authorList>
    </citation>
    <scope>NUCLEOTIDE SEQUENCE [LARGE SCALE GENOMIC DNA]</scope>
    <source>
        <strain evidence="2 3">6B1_DIV0119</strain>
    </source>
</reference>
<proteinExistence type="predicted"/>